<evidence type="ECO:0000256" key="2">
    <source>
        <dbReference type="PROSITE-ProRule" id="PRU00252"/>
    </source>
</evidence>
<dbReference type="Proteomes" id="UP000754495">
    <property type="component" value="Unassembled WGS sequence"/>
</dbReference>
<dbReference type="SUPFAM" id="SSF50249">
    <property type="entry name" value="Nucleic acid-binding proteins"/>
    <property type="match status" value="1"/>
</dbReference>
<dbReference type="InterPro" id="IPR012340">
    <property type="entry name" value="NA-bd_OB-fold"/>
</dbReference>
<dbReference type="InterPro" id="IPR000424">
    <property type="entry name" value="Primosome_PriB/ssb"/>
</dbReference>
<dbReference type="RefSeq" id="WP_167118099.1">
    <property type="nucleotide sequence ID" value="NZ_JAANOU010000001.1"/>
</dbReference>
<evidence type="ECO:0000256" key="3">
    <source>
        <dbReference type="SAM" id="MobiDB-lite"/>
    </source>
</evidence>
<proteinExistence type="predicted"/>
<comment type="caution">
    <text evidence="4">The sequence shown here is derived from an EMBL/GenBank/DDBJ whole genome shotgun (WGS) entry which is preliminary data.</text>
</comment>
<protein>
    <submittedName>
        <fullName evidence="4">Single-strand DNA-binding protein</fullName>
    </submittedName>
</protein>
<evidence type="ECO:0000313" key="4">
    <source>
        <dbReference type="EMBL" id="NIH81796.1"/>
    </source>
</evidence>
<sequence>MAIGEMTVTVVGTMTSDVTVERVGRDGHDLAIFRARSDERRFDRHRPEWGPGRRFSVRVVCRRGPASSVASALRRGDPVVVHGRLRGGDAETGAARAQLELEAFAIGPKLAHCDVSLRRPPRPEPVVPSGIPSWDPSGATVDALANGSVRAPRPALAAPGGGLGP</sequence>
<evidence type="ECO:0000313" key="5">
    <source>
        <dbReference type="Proteomes" id="UP000754495"/>
    </source>
</evidence>
<name>A0ABX0SXT9_9PSEU</name>
<reference evidence="4 5" key="1">
    <citation type="submission" date="2020-03" db="EMBL/GenBank/DDBJ databases">
        <title>Sequencing the genomes of 1000 actinobacteria strains.</title>
        <authorList>
            <person name="Klenk H.-P."/>
        </authorList>
    </citation>
    <scope>NUCLEOTIDE SEQUENCE [LARGE SCALE GENOMIC DNA]</scope>
    <source>
        <strain evidence="4 5">DSM 45668</strain>
    </source>
</reference>
<accession>A0ABX0SXT9</accession>
<feature type="region of interest" description="Disordered" evidence="3">
    <location>
        <begin position="118"/>
        <end position="139"/>
    </location>
</feature>
<organism evidence="4 5">
    <name type="scientific">Amycolatopsis viridis</name>
    <dbReference type="NCBI Taxonomy" id="185678"/>
    <lineage>
        <taxon>Bacteria</taxon>
        <taxon>Bacillati</taxon>
        <taxon>Actinomycetota</taxon>
        <taxon>Actinomycetes</taxon>
        <taxon>Pseudonocardiales</taxon>
        <taxon>Pseudonocardiaceae</taxon>
        <taxon>Amycolatopsis</taxon>
    </lineage>
</organism>
<keyword evidence="1 2" id="KW-0238">DNA-binding</keyword>
<dbReference type="PROSITE" id="PS50935">
    <property type="entry name" value="SSB"/>
    <property type="match status" value="1"/>
</dbReference>
<dbReference type="GO" id="GO:0003677">
    <property type="term" value="F:DNA binding"/>
    <property type="evidence" value="ECO:0007669"/>
    <property type="project" value="UniProtKB-KW"/>
</dbReference>
<keyword evidence="5" id="KW-1185">Reference proteome</keyword>
<evidence type="ECO:0000256" key="1">
    <source>
        <dbReference type="ARBA" id="ARBA00023125"/>
    </source>
</evidence>
<gene>
    <name evidence="4" type="ORF">FHX46_004326</name>
</gene>
<dbReference type="EMBL" id="JAANOU010000001">
    <property type="protein sequence ID" value="NIH81796.1"/>
    <property type="molecule type" value="Genomic_DNA"/>
</dbReference>
<dbReference type="Gene3D" id="2.40.50.140">
    <property type="entry name" value="Nucleic acid-binding proteins"/>
    <property type="match status" value="1"/>
</dbReference>